<evidence type="ECO:0000256" key="1">
    <source>
        <dbReference type="SAM" id="MobiDB-lite"/>
    </source>
</evidence>
<dbReference type="Proteomes" id="UP000307440">
    <property type="component" value="Unassembled WGS sequence"/>
</dbReference>
<dbReference type="AlphaFoldDB" id="A0A5C3KAK4"/>
<reference evidence="2 3" key="1">
    <citation type="journal article" date="2019" name="Nat. Ecol. Evol.">
        <title>Megaphylogeny resolves global patterns of mushroom evolution.</title>
        <authorList>
            <person name="Varga T."/>
            <person name="Krizsan K."/>
            <person name="Foldi C."/>
            <person name="Dima B."/>
            <person name="Sanchez-Garcia M."/>
            <person name="Sanchez-Ramirez S."/>
            <person name="Szollosi G.J."/>
            <person name="Szarkandi J.G."/>
            <person name="Papp V."/>
            <person name="Albert L."/>
            <person name="Andreopoulos W."/>
            <person name="Angelini C."/>
            <person name="Antonin V."/>
            <person name="Barry K.W."/>
            <person name="Bougher N.L."/>
            <person name="Buchanan P."/>
            <person name="Buyck B."/>
            <person name="Bense V."/>
            <person name="Catcheside P."/>
            <person name="Chovatia M."/>
            <person name="Cooper J."/>
            <person name="Damon W."/>
            <person name="Desjardin D."/>
            <person name="Finy P."/>
            <person name="Geml J."/>
            <person name="Haridas S."/>
            <person name="Hughes K."/>
            <person name="Justo A."/>
            <person name="Karasinski D."/>
            <person name="Kautmanova I."/>
            <person name="Kiss B."/>
            <person name="Kocsube S."/>
            <person name="Kotiranta H."/>
            <person name="LaButti K.M."/>
            <person name="Lechner B.E."/>
            <person name="Liimatainen K."/>
            <person name="Lipzen A."/>
            <person name="Lukacs Z."/>
            <person name="Mihaltcheva S."/>
            <person name="Morgado L.N."/>
            <person name="Niskanen T."/>
            <person name="Noordeloos M.E."/>
            <person name="Ohm R.A."/>
            <person name="Ortiz-Santana B."/>
            <person name="Ovrebo C."/>
            <person name="Racz N."/>
            <person name="Riley R."/>
            <person name="Savchenko A."/>
            <person name="Shiryaev A."/>
            <person name="Soop K."/>
            <person name="Spirin V."/>
            <person name="Szebenyi C."/>
            <person name="Tomsovsky M."/>
            <person name="Tulloss R.E."/>
            <person name="Uehling J."/>
            <person name="Grigoriev I.V."/>
            <person name="Vagvolgyi C."/>
            <person name="Papp T."/>
            <person name="Martin F.M."/>
            <person name="Miettinen O."/>
            <person name="Hibbett D.S."/>
            <person name="Nagy L.G."/>
        </authorList>
    </citation>
    <scope>NUCLEOTIDE SEQUENCE [LARGE SCALE GENOMIC DNA]</scope>
    <source>
        <strain evidence="2 3">CBS 121175</strain>
    </source>
</reference>
<evidence type="ECO:0000313" key="2">
    <source>
        <dbReference type="EMBL" id="TFK16653.1"/>
    </source>
</evidence>
<feature type="compositionally biased region" description="Polar residues" evidence="1">
    <location>
        <begin position="184"/>
        <end position="193"/>
    </location>
</feature>
<name>A0A5C3KAK4_COPMA</name>
<sequence length="208" mass="22789">MPLLRVQANLNGTAAQGLTEFNGLLELEHTSSTISESPETIHKFPPERSVFEGLGTRIHHHRSAPFSASTPLAPPDTAGRIEERLGQLVDKYISPRAYSAYIGPIDKSNTRASARDVRLNRLIRSAWPGCFSDSESLASNPELTYQSSQIETRRTALNWKGESGPRKKKVQHSTFCINIQTSTGAKSTSNFSSGLEPPSHSDTNISDI</sequence>
<evidence type="ECO:0000313" key="3">
    <source>
        <dbReference type="Proteomes" id="UP000307440"/>
    </source>
</evidence>
<dbReference type="EMBL" id="ML210684">
    <property type="protein sequence ID" value="TFK16653.1"/>
    <property type="molecule type" value="Genomic_DNA"/>
</dbReference>
<organism evidence="2 3">
    <name type="scientific">Coprinopsis marcescibilis</name>
    <name type="common">Agaric fungus</name>
    <name type="synonym">Psathyrella marcescibilis</name>
    <dbReference type="NCBI Taxonomy" id="230819"/>
    <lineage>
        <taxon>Eukaryota</taxon>
        <taxon>Fungi</taxon>
        <taxon>Dikarya</taxon>
        <taxon>Basidiomycota</taxon>
        <taxon>Agaricomycotina</taxon>
        <taxon>Agaricomycetes</taxon>
        <taxon>Agaricomycetidae</taxon>
        <taxon>Agaricales</taxon>
        <taxon>Agaricineae</taxon>
        <taxon>Psathyrellaceae</taxon>
        <taxon>Coprinopsis</taxon>
    </lineage>
</organism>
<feature type="region of interest" description="Disordered" evidence="1">
    <location>
        <begin position="184"/>
        <end position="208"/>
    </location>
</feature>
<protein>
    <submittedName>
        <fullName evidence="2">Uncharacterized protein</fullName>
    </submittedName>
</protein>
<proteinExistence type="predicted"/>
<gene>
    <name evidence="2" type="ORF">FA15DRAFT_662001</name>
</gene>
<keyword evidence="3" id="KW-1185">Reference proteome</keyword>
<accession>A0A5C3KAK4</accession>